<feature type="compositionally biased region" description="Basic and acidic residues" evidence="1">
    <location>
        <begin position="187"/>
        <end position="203"/>
    </location>
</feature>
<dbReference type="Pfam" id="PF02476">
    <property type="entry name" value="US2"/>
    <property type="match status" value="1"/>
</dbReference>
<dbReference type="EMBL" id="JQ809330">
    <property type="protein sequence ID" value="AFI70985.1"/>
    <property type="molecule type" value="Genomic_DNA"/>
</dbReference>
<feature type="compositionally biased region" description="Low complexity" evidence="1">
    <location>
        <begin position="168"/>
        <end position="186"/>
    </location>
</feature>
<feature type="region of interest" description="Disordered" evidence="1">
    <location>
        <begin position="99"/>
        <end position="121"/>
    </location>
</feature>
<evidence type="ECO:0000313" key="3">
    <source>
        <dbReference type="Proteomes" id="UP000158331"/>
    </source>
</evidence>
<feature type="region of interest" description="Disordered" evidence="1">
    <location>
        <begin position="168"/>
        <end position="304"/>
    </location>
</feature>
<feature type="compositionally biased region" description="Pro residues" evidence="1">
    <location>
        <begin position="292"/>
        <end position="304"/>
    </location>
</feature>
<evidence type="ECO:0000256" key="1">
    <source>
        <dbReference type="SAM" id="MobiDB-lite"/>
    </source>
</evidence>
<accession>I1WXJ1</accession>
<reference evidence="2 3" key="1">
    <citation type="journal article" date="2012" name="J. Virol.">
        <title>Analysis of viral and cellular factors influencing herpesvirus-induced nuclear envelope breakdown.</title>
        <authorList>
            <person name="Grimm K.S."/>
            <person name="Klupp B.G."/>
            <person name="Granzow H."/>
            <person name="Muller F.M."/>
            <person name="Fuchs W."/>
            <person name="Mettenleiter T.C."/>
        </authorList>
    </citation>
    <scope>NUCLEOTIDE SEQUENCE [LARGE SCALE GENOMIC DNA]</scope>
    <source>
        <strain evidence="2">DUL34Pass</strain>
    </source>
</reference>
<evidence type="ECO:0000313" key="2">
    <source>
        <dbReference type="EMBL" id="AFI70985.1"/>
    </source>
</evidence>
<protein>
    <submittedName>
        <fullName evidence="2">US2</fullName>
    </submittedName>
</protein>
<organism evidence="2 3">
    <name type="scientific">Suid herpesvirus 1</name>
    <name type="common">SuHV-1</name>
    <name type="synonym">Pseudorabies virus</name>
    <dbReference type="NCBI Taxonomy" id="10345"/>
    <lineage>
        <taxon>Viruses</taxon>
        <taxon>Duplodnaviria</taxon>
        <taxon>Heunggongvirae</taxon>
        <taxon>Peploviricota</taxon>
        <taxon>Herviviricetes</taxon>
        <taxon>Herpesvirales</taxon>
        <taxon>Orthoherpesviridae</taxon>
        <taxon>Alphaherpesvirinae</taxon>
        <taxon>Varicellovirus</taxon>
        <taxon>Varicellovirus suidalpha1</taxon>
    </lineage>
</organism>
<sequence length="304" mass="32640">MGVTAITVVTLMDGSGRIPAFVGEAHPDLWKVLTEWCYASLVQQRRAADEDSPRQHVVLRSSEIAPGSLALLPRATRPVVRTRSDPTAPFYITTETHELTRRPPADGSKPGEPLRISPPPRLDTEWSSVLNGIQYLNSGARGTAPVHLWILGAADLCDQVLLAASRSTAAGAPGAPTGARPPAAARADGRRRPGRDRRRDPGHPRHVRAGPQPLLAPRRRVDGGPACPDRDPGRRAPAPGRARQRTRARPAMYHLLDGRISPHPPHPPKKQTINALALAPDDTPPSSLSLPHLPPSPPSPPPLP</sequence>
<dbReference type="Proteomes" id="UP000158331">
    <property type="component" value="Genome"/>
</dbReference>
<name>I1WXJ1_SUHV</name>
<dbReference type="InterPro" id="IPR003485">
    <property type="entry name" value="Herpes_US2_varicellovirus"/>
</dbReference>
<proteinExistence type="predicted"/>